<dbReference type="EMBL" id="CADCVO010000087">
    <property type="protein sequence ID" value="CAA9472565.1"/>
    <property type="molecule type" value="Genomic_DNA"/>
</dbReference>
<reference evidence="2" key="1">
    <citation type="submission" date="2020-02" db="EMBL/GenBank/DDBJ databases">
        <authorList>
            <person name="Meier V. D."/>
        </authorList>
    </citation>
    <scope>NUCLEOTIDE SEQUENCE</scope>
    <source>
        <strain evidence="2">AVDCRST_MAG13</strain>
    </source>
</reference>
<organism evidence="2">
    <name type="scientific">uncultured Solirubrobacteraceae bacterium</name>
    <dbReference type="NCBI Taxonomy" id="1162706"/>
    <lineage>
        <taxon>Bacteria</taxon>
        <taxon>Bacillati</taxon>
        <taxon>Actinomycetota</taxon>
        <taxon>Thermoleophilia</taxon>
        <taxon>Solirubrobacterales</taxon>
        <taxon>Solirubrobacteraceae</taxon>
        <taxon>environmental samples</taxon>
    </lineage>
</organism>
<evidence type="ECO:0000313" key="2">
    <source>
        <dbReference type="EMBL" id="CAA9472565.1"/>
    </source>
</evidence>
<proteinExistence type="predicted"/>
<feature type="compositionally biased region" description="Pro residues" evidence="1">
    <location>
        <begin position="325"/>
        <end position="334"/>
    </location>
</feature>
<feature type="region of interest" description="Disordered" evidence="1">
    <location>
        <begin position="149"/>
        <end position="334"/>
    </location>
</feature>
<dbReference type="AlphaFoldDB" id="A0A6J4RFH6"/>
<name>A0A6J4RFH6_9ACTN</name>
<gene>
    <name evidence="2" type="ORF">AVDCRST_MAG13-582</name>
</gene>
<protein>
    <submittedName>
        <fullName evidence="2">Dipeptide transport system permease protein DppB</fullName>
    </submittedName>
</protein>
<feature type="compositionally biased region" description="Basic and acidic residues" evidence="1">
    <location>
        <begin position="174"/>
        <end position="187"/>
    </location>
</feature>
<evidence type="ECO:0000256" key="1">
    <source>
        <dbReference type="SAM" id="MobiDB-lite"/>
    </source>
</evidence>
<feature type="compositionally biased region" description="Basic residues" evidence="1">
    <location>
        <begin position="262"/>
        <end position="307"/>
    </location>
</feature>
<feature type="region of interest" description="Disordered" evidence="1">
    <location>
        <begin position="1"/>
        <end position="59"/>
    </location>
</feature>
<feature type="compositionally biased region" description="Basic and acidic residues" evidence="1">
    <location>
        <begin position="203"/>
        <end position="235"/>
    </location>
</feature>
<feature type="region of interest" description="Disordered" evidence="1">
    <location>
        <begin position="93"/>
        <end position="135"/>
    </location>
</feature>
<feature type="non-terminal residue" evidence="2">
    <location>
        <position position="1"/>
    </location>
</feature>
<accession>A0A6J4RFH6</accession>
<feature type="non-terminal residue" evidence="2">
    <location>
        <position position="334"/>
    </location>
</feature>
<sequence>ARIDPPPHRGAPVPGLRGGHHRLRRPADRPGQRGQRHRGAGGQRRAAPAHHGEARARRVALRAVPEVPAGHGDAGSRRLVLLGRVGELAAVRRPARHDRAGARLPGDHAARRPGHRRPGRGLPRPLDRRRPAPPGHGVLLHAVVLARDAAHPARRGQPRAAADLRPPARRRELRPHDELRPGRRDHPGPPGPDLAVAAAPHPAGDHRGADHGGLRDAHDARVVRRHDERGLRPDGADEGDDRAPGVLAAHLPQLGAADPHDRRHPVRRAARRRRGHRGRVRLPRRRAAARRRHLPARLPHRAGRGARRGVPLHPREHPDGHLLPVPRPPDAPAV</sequence>
<feature type="compositionally biased region" description="Basic and acidic residues" evidence="1">
    <location>
        <begin position="97"/>
        <end position="110"/>
    </location>
</feature>